<proteinExistence type="predicted"/>
<evidence type="ECO:0000313" key="2">
    <source>
        <dbReference type="Proteomes" id="UP000185829"/>
    </source>
</evidence>
<accession>A0A9X8RDI1</accession>
<dbReference type="RefSeq" id="WP_076371548.1">
    <property type="nucleotide sequence ID" value="NZ_FTMX01000008.1"/>
</dbReference>
<reference evidence="1 2" key="1">
    <citation type="submission" date="2017-01" db="EMBL/GenBank/DDBJ databases">
        <authorList>
            <person name="Varghese N."/>
            <person name="Submissions S."/>
        </authorList>
    </citation>
    <scope>NUCLEOTIDE SEQUENCE [LARGE SCALE GENOMIC DNA]</scope>
    <source>
        <strain evidence="1 2">RUG2-6</strain>
    </source>
</reference>
<dbReference type="EMBL" id="FTMX01000008">
    <property type="protein sequence ID" value="SIR99885.1"/>
    <property type="molecule type" value="Genomic_DNA"/>
</dbReference>
<comment type="caution">
    <text evidence="1">The sequence shown here is derived from an EMBL/GenBank/DDBJ whole genome shotgun (WGS) entry which is preliminary data.</text>
</comment>
<dbReference type="Proteomes" id="UP000185829">
    <property type="component" value="Unassembled WGS sequence"/>
</dbReference>
<dbReference type="AlphaFoldDB" id="A0A9X8RDI1"/>
<organism evidence="1 2">
    <name type="scientific">Peribacillus simplex</name>
    <dbReference type="NCBI Taxonomy" id="1478"/>
    <lineage>
        <taxon>Bacteria</taxon>
        <taxon>Bacillati</taxon>
        <taxon>Bacillota</taxon>
        <taxon>Bacilli</taxon>
        <taxon>Bacillales</taxon>
        <taxon>Bacillaceae</taxon>
        <taxon>Peribacillus</taxon>
    </lineage>
</organism>
<name>A0A9X8RDI1_9BACI</name>
<sequence length="87" mass="10222">MVEYKGGKEYWNGSECDYNFVSRTLADSYPQDYERYINESMEFIKKHTVLLCSTCHYKWVHNETHISTAQCPSCKSLELKIISLNKS</sequence>
<gene>
    <name evidence="1" type="ORF">SAMN05878482_108200</name>
</gene>
<protein>
    <submittedName>
        <fullName evidence="1">Uncharacterized protein</fullName>
    </submittedName>
</protein>
<evidence type="ECO:0000313" key="1">
    <source>
        <dbReference type="EMBL" id="SIR99885.1"/>
    </source>
</evidence>